<dbReference type="InterPro" id="IPR056202">
    <property type="entry name" value="Cas8b_C"/>
</dbReference>
<dbReference type="EMBL" id="SFBR01000163">
    <property type="protein sequence ID" value="TRT83225.1"/>
    <property type="molecule type" value="Genomic_DNA"/>
</dbReference>
<evidence type="ECO:0000313" key="3">
    <source>
        <dbReference type="EMBL" id="TRT83225.1"/>
    </source>
</evidence>
<dbReference type="Proteomes" id="UP000316280">
    <property type="component" value="Unassembled WGS sequence"/>
</dbReference>
<evidence type="ECO:0000313" key="4">
    <source>
        <dbReference type="Proteomes" id="UP000316280"/>
    </source>
</evidence>
<dbReference type="Pfam" id="PF24121">
    <property type="entry name" value="Cas8b_N"/>
    <property type="match status" value="1"/>
</dbReference>
<dbReference type="Pfam" id="PF24122">
    <property type="entry name" value="Cas8b_C"/>
    <property type="match status" value="1"/>
</dbReference>
<proteinExistence type="predicted"/>
<name>A0A552ACS1_MICAE</name>
<protein>
    <submittedName>
        <fullName evidence="3">Type I-MYXAN CRISPR-associated protein Cmx8</fullName>
    </submittedName>
</protein>
<dbReference type="NCBIfam" id="TIGR04413">
    <property type="entry name" value="MYXAN_cmx8"/>
    <property type="match status" value="1"/>
</dbReference>
<feature type="domain" description="Type I-B CRISPR Cas8b N-terminal" evidence="1">
    <location>
        <begin position="58"/>
        <end position="326"/>
    </location>
</feature>
<dbReference type="InterPro" id="IPR030928">
    <property type="entry name" value="MYXAN_cmx8"/>
</dbReference>
<gene>
    <name evidence="3" type="primary">cmx8</name>
    <name evidence="3" type="ORF">EWV63_17850</name>
</gene>
<evidence type="ECO:0000259" key="2">
    <source>
        <dbReference type="Pfam" id="PF24122"/>
    </source>
</evidence>
<organism evidence="3 4">
    <name type="scientific">Microcystis aeruginosa Ma_OC_H_19870700_S124</name>
    <dbReference type="NCBI Taxonomy" id="2486262"/>
    <lineage>
        <taxon>Bacteria</taxon>
        <taxon>Bacillati</taxon>
        <taxon>Cyanobacteriota</taxon>
        <taxon>Cyanophyceae</taxon>
        <taxon>Oscillatoriophycideae</taxon>
        <taxon>Chroococcales</taxon>
        <taxon>Microcystaceae</taxon>
        <taxon>Microcystis</taxon>
    </lineage>
</organism>
<dbReference type="AlphaFoldDB" id="A0A552ACS1"/>
<reference evidence="3 4" key="1">
    <citation type="submission" date="2019-01" db="EMBL/GenBank/DDBJ databases">
        <title>Coherence of Microcystis species and biogeography revealed through population genomics.</title>
        <authorList>
            <person name="Perez-Carrascal O.M."/>
            <person name="Terrat Y."/>
            <person name="Giani A."/>
            <person name="Fortin N."/>
            <person name="Tromas N."/>
            <person name="Shapiro B.J."/>
        </authorList>
    </citation>
    <scope>NUCLEOTIDE SEQUENCE [LARGE SCALE GENOMIC DNA]</scope>
    <source>
        <strain evidence="3">Ma_OC_H_19870700_S124</strain>
    </source>
</reference>
<accession>A0A552ACS1</accession>
<feature type="domain" description="Type I-B CRISPR Cas8b C-terminal" evidence="2">
    <location>
        <begin position="333"/>
        <end position="547"/>
    </location>
</feature>
<dbReference type="InterPro" id="IPR056201">
    <property type="entry name" value="Cas8b_N"/>
</dbReference>
<comment type="caution">
    <text evidence="3">The sequence shown here is derived from an EMBL/GenBank/DDBJ whole genome shotgun (WGS) entry which is preliminary data.</text>
</comment>
<evidence type="ECO:0000259" key="1">
    <source>
        <dbReference type="Pfam" id="PF24121"/>
    </source>
</evidence>
<sequence length="548" mass="63830">MAKTTRKQIATVDVLNLDYQLAELPSSQHRAGLAGLVLIIRWLEGQREFTEKVKNGAICKLTRLDDKGATLELNQTGLEYLFDEIYDASLEEQERNQLLKKRTKEVIQPLREEEKEETDPKTNKTKTKKVYIYPVVVPKGSFLSDPSYDKSSDGKNGLWIKLWRDMVWSILRGVPATRKPFEARAEGQYNDDAIKVWQQLIQPEEFTVDLPSTYFLGAQANNAENIPFKDRARLQFLLHFWLFAAQIYVPEVIDNEGKRNFAGYAIAIPDIFKLKRFCERLSRLLSERSIEKSGYLPYDCIIDIAIESALDIMMRLTERLTQSTGEQKTSSTVLGIDVIHTEKQGNNIRILGVSRLNPENLMINEYIRIRNQYWSPLFRKQRLLNLVNHSPWYSGFDSLLCTIPYKQITENEYFKHDVREALNNEESAMTEQTETKMEPNIEELVFELVKNYVKRKFYSKYELTWSNVKGNPKEEKEYNEKKEKIAKSAFLDVRSRTEKMDFINYFVFSLCSVPQHMKSEDYVSLTKALYEDTERIRTLTLLALSANS</sequence>